<dbReference type="CDD" id="cd03811">
    <property type="entry name" value="GT4_GT28_WabH-like"/>
    <property type="match status" value="1"/>
</dbReference>
<gene>
    <name evidence="2" type="ORF">ACFSUF_16170</name>
</gene>
<dbReference type="InterPro" id="IPR001296">
    <property type="entry name" value="Glyco_trans_1"/>
</dbReference>
<protein>
    <submittedName>
        <fullName evidence="2">Glycosyltransferase</fullName>
        <ecNumber evidence="2">2.4.-.-</ecNumber>
    </submittedName>
</protein>
<evidence type="ECO:0000313" key="2">
    <source>
        <dbReference type="EMBL" id="MFD2613952.1"/>
    </source>
</evidence>
<reference evidence="3" key="1">
    <citation type="journal article" date="2019" name="Int. J. Syst. Evol. Microbiol.">
        <title>The Global Catalogue of Microorganisms (GCM) 10K type strain sequencing project: providing services to taxonomists for standard genome sequencing and annotation.</title>
        <authorList>
            <consortium name="The Broad Institute Genomics Platform"/>
            <consortium name="The Broad Institute Genome Sequencing Center for Infectious Disease"/>
            <person name="Wu L."/>
            <person name="Ma J."/>
        </authorList>
    </citation>
    <scope>NUCLEOTIDE SEQUENCE [LARGE SCALE GENOMIC DNA]</scope>
    <source>
        <strain evidence="3">KCTC 3950</strain>
    </source>
</reference>
<comment type="caution">
    <text evidence="2">The sequence shown here is derived from an EMBL/GenBank/DDBJ whole genome shotgun (WGS) entry which is preliminary data.</text>
</comment>
<feature type="domain" description="Glycosyl transferase family 1" evidence="1">
    <location>
        <begin position="231"/>
        <end position="373"/>
    </location>
</feature>
<dbReference type="EMBL" id="JBHUME010000009">
    <property type="protein sequence ID" value="MFD2613952.1"/>
    <property type="molecule type" value="Genomic_DNA"/>
</dbReference>
<dbReference type="PANTHER" id="PTHR12526">
    <property type="entry name" value="GLYCOSYLTRANSFERASE"/>
    <property type="match status" value="1"/>
</dbReference>
<keyword evidence="3" id="KW-1185">Reference proteome</keyword>
<organism evidence="2 3">
    <name type="scientific">Paenibacillus gansuensis</name>
    <dbReference type="NCBI Taxonomy" id="306542"/>
    <lineage>
        <taxon>Bacteria</taxon>
        <taxon>Bacillati</taxon>
        <taxon>Bacillota</taxon>
        <taxon>Bacilli</taxon>
        <taxon>Bacillales</taxon>
        <taxon>Paenibacillaceae</taxon>
        <taxon>Paenibacillus</taxon>
    </lineage>
</organism>
<sequence length="399" mass="45425">MSHPKKKLLFVTQYLQTGGVEKSLLTLLSELDYDKYEVDLLLFDHSGVLYKWVPPQVNILPPLFDTFSEPMSRAVPNLLKTRRLRLLTGKVLASSLAKFSRGKGVGIRWEVYRRTLPALKQKYDVAISYLDFFCNYYVAEKVRADRKIVYNHMDYEYSQGQGWPCPRLERRSFRLSDYIVTVAEPARQSLERNFPEFSGKMRVIRNRISAETVRRLALEEGYDDGFEGLRIVTVGRLVAEKGFDFVPEVCAALARLGLDFRWYLVGSGALRGELERRAAELGVTEHLALLGERANPYPFMAGCDIYVQPSRTEAHCIAVEEALALARPTVVTDIPSFRQQVQHGETGLIVPVTEEGLTEGLLRLISSGEDRLKLMCRLAGDTAPRYPEEMNKFYQLIEA</sequence>
<dbReference type="RefSeq" id="WP_377604467.1">
    <property type="nucleotide sequence ID" value="NZ_JBHUME010000009.1"/>
</dbReference>
<keyword evidence="2" id="KW-0328">Glycosyltransferase</keyword>
<dbReference type="Proteomes" id="UP001597541">
    <property type="component" value="Unassembled WGS sequence"/>
</dbReference>
<dbReference type="GO" id="GO:0016757">
    <property type="term" value="F:glycosyltransferase activity"/>
    <property type="evidence" value="ECO:0007669"/>
    <property type="project" value="UniProtKB-KW"/>
</dbReference>
<keyword evidence="2" id="KW-0808">Transferase</keyword>
<accession>A0ABW5PEZ2</accession>
<evidence type="ECO:0000259" key="1">
    <source>
        <dbReference type="Pfam" id="PF00534"/>
    </source>
</evidence>
<name>A0ABW5PEZ2_9BACL</name>
<evidence type="ECO:0000313" key="3">
    <source>
        <dbReference type="Proteomes" id="UP001597541"/>
    </source>
</evidence>
<dbReference type="Pfam" id="PF00534">
    <property type="entry name" value="Glycos_transf_1"/>
    <property type="match status" value="1"/>
</dbReference>
<dbReference type="SUPFAM" id="SSF53756">
    <property type="entry name" value="UDP-Glycosyltransferase/glycogen phosphorylase"/>
    <property type="match status" value="1"/>
</dbReference>
<dbReference type="Gene3D" id="3.40.50.2000">
    <property type="entry name" value="Glycogen Phosphorylase B"/>
    <property type="match status" value="2"/>
</dbReference>
<dbReference type="EC" id="2.4.-.-" evidence="2"/>
<proteinExistence type="predicted"/>
<dbReference type="PANTHER" id="PTHR12526:SF630">
    <property type="entry name" value="GLYCOSYLTRANSFERASE"/>
    <property type="match status" value="1"/>
</dbReference>